<dbReference type="Gene3D" id="3.30.9.10">
    <property type="entry name" value="D-Amino Acid Oxidase, subunit A, domain 2"/>
    <property type="match status" value="1"/>
</dbReference>
<dbReference type="STRING" id="990285.RGCCGE502_17365"/>
<dbReference type="eggNOG" id="COG0665">
    <property type="taxonomic scope" value="Bacteria"/>
</dbReference>
<evidence type="ECO:0000256" key="1">
    <source>
        <dbReference type="ARBA" id="ARBA00023002"/>
    </source>
</evidence>
<keyword evidence="5" id="KW-1185">Reference proteome</keyword>
<dbReference type="GO" id="GO:0005737">
    <property type="term" value="C:cytoplasm"/>
    <property type="evidence" value="ECO:0007669"/>
    <property type="project" value="TreeGrafter"/>
</dbReference>
<sequence>MGSDYEMANRILNKAPITRKKALHRDQPLWLETPRISILTRKSASRTSFDVVIVGAGISGALMAHAFVGQGMSVLVIDRRQPVRGSSLASTAMIQHEIDVPLHVLTKTIGVKKAQRVWQRSAGAVQELVQLTNDLKLGCSFERKRTLFLAGEAYGSRALRAESEARKAAAIGVEYLGGRELYYRHQIDRPAALESDISASANPAQLTAGILRHAREHGTEVVAGVEIRDVRSIGDKVAVSTAGGDIIDAHHVVFCTGYEFLEALASKSQKVISTWALASRPHLERPEWINRYLVWEGADPYLYFRSTSDGRVIVGGEDEADEGAYLDEAKRARKTKLLVEKLNDITGISVGKPDFEWSAAFGTTPNGLPMIGRVPTMDNVFVTMGFGGNGITFSQIAADLISGEILGRRDADWDLFPIS</sequence>
<dbReference type="SUPFAM" id="SSF51905">
    <property type="entry name" value="FAD/NAD(P)-binding domain"/>
    <property type="match status" value="1"/>
</dbReference>
<protein>
    <submittedName>
        <fullName evidence="4">Oxidoreductase</fullName>
    </submittedName>
</protein>
<dbReference type="AlphaFoldDB" id="S3HE11"/>
<dbReference type="InterPro" id="IPR006076">
    <property type="entry name" value="FAD-dep_OxRdtase"/>
</dbReference>
<dbReference type="RefSeq" id="WP_016555462.1">
    <property type="nucleotide sequence ID" value="NZ_AEYE02000019.1"/>
</dbReference>
<dbReference type="Pfam" id="PF01266">
    <property type="entry name" value="DAO"/>
    <property type="match status" value="1"/>
</dbReference>
<keyword evidence="2" id="KW-0472">Membrane</keyword>
<feature type="transmembrane region" description="Helical" evidence="2">
    <location>
        <begin position="51"/>
        <end position="77"/>
    </location>
</feature>
<reference evidence="4 5" key="1">
    <citation type="journal article" date="2012" name="J. Bacteriol.">
        <title>Genome sequence of Rhizobium grahamii CCGE502, a broad-host-range symbiont with low nodulation competitiveness in Phaseolus vulgaris.</title>
        <authorList>
            <person name="Althabegoiti M.J."/>
            <person name="Lozano L."/>
            <person name="Torres-Tejerizo G."/>
            <person name="Ormeno-Orrillo E."/>
            <person name="Rogel M.A."/>
            <person name="Gonzalez V."/>
            <person name="Martinez-Romero E."/>
        </authorList>
    </citation>
    <scope>NUCLEOTIDE SEQUENCE [LARGE SCALE GENOMIC DNA]</scope>
    <source>
        <strain evidence="4 5">CCGE 502</strain>
    </source>
</reference>
<evidence type="ECO:0000259" key="3">
    <source>
        <dbReference type="Pfam" id="PF01266"/>
    </source>
</evidence>
<dbReference type="GO" id="GO:0016491">
    <property type="term" value="F:oxidoreductase activity"/>
    <property type="evidence" value="ECO:0007669"/>
    <property type="project" value="UniProtKB-KW"/>
</dbReference>
<dbReference type="PANTHER" id="PTHR13847">
    <property type="entry name" value="SARCOSINE DEHYDROGENASE-RELATED"/>
    <property type="match status" value="1"/>
</dbReference>
<dbReference type="HOGENOM" id="CLU_007884_3_1_5"/>
<gene>
    <name evidence="4" type="ORF">RGCCGE502_17365</name>
</gene>
<keyword evidence="2" id="KW-1133">Transmembrane helix</keyword>
<feature type="domain" description="FAD dependent oxidoreductase" evidence="3">
    <location>
        <begin position="50"/>
        <end position="401"/>
    </location>
</feature>
<evidence type="ECO:0000256" key="2">
    <source>
        <dbReference type="SAM" id="Phobius"/>
    </source>
</evidence>
<name>S3HE11_9HYPH</name>
<organism evidence="4 5">
    <name type="scientific">Rhizobium grahamii CCGE 502</name>
    <dbReference type="NCBI Taxonomy" id="990285"/>
    <lineage>
        <taxon>Bacteria</taxon>
        <taxon>Pseudomonadati</taxon>
        <taxon>Pseudomonadota</taxon>
        <taxon>Alphaproteobacteria</taxon>
        <taxon>Hyphomicrobiales</taxon>
        <taxon>Rhizobiaceae</taxon>
        <taxon>Rhizobium/Agrobacterium group</taxon>
        <taxon>Rhizobium</taxon>
    </lineage>
</organism>
<keyword evidence="1" id="KW-0560">Oxidoreductase</keyword>
<comment type="caution">
    <text evidence="4">The sequence shown here is derived from an EMBL/GenBank/DDBJ whole genome shotgun (WGS) entry which is preliminary data.</text>
</comment>
<dbReference type="Proteomes" id="UP000014411">
    <property type="component" value="Unassembled WGS sequence"/>
</dbReference>
<evidence type="ECO:0000313" key="4">
    <source>
        <dbReference type="EMBL" id="EPE96964.1"/>
    </source>
</evidence>
<dbReference type="EMBL" id="AEYE02000019">
    <property type="protein sequence ID" value="EPE96964.1"/>
    <property type="molecule type" value="Genomic_DNA"/>
</dbReference>
<proteinExistence type="predicted"/>
<dbReference type="Gene3D" id="3.50.50.60">
    <property type="entry name" value="FAD/NAD(P)-binding domain"/>
    <property type="match status" value="1"/>
</dbReference>
<dbReference type="InterPro" id="IPR036188">
    <property type="entry name" value="FAD/NAD-bd_sf"/>
</dbReference>
<dbReference type="PANTHER" id="PTHR13847:SF201">
    <property type="entry name" value="PUTATIBE OXIDOREDUCTASE"/>
    <property type="match status" value="1"/>
</dbReference>
<evidence type="ECO:0000313" key="5">
    <source>
        <dbReference type="Proteomes" id="UP000014411"/>
    </source>
</evidence>
<accession>S3HE11</accession>
<keyword evidence="2" id="KW-0812">Transmembrane</keyword>